<feature type="domain" description="RecX first three-helical" evidence="7">
    <location>
        <begin position="12"/>
        <end position="46"/>
    </location>
</feature>
<evidence type="ECO:0000256" key="2">
    <source>
        <dbReference type="ARBA" id="ARBA00009695"/>
    </source>
</evidence>
<dbReference type="GO" id="GO:0005737">
    <property type="term" value="C:cytoplasm"/>
    <property type="evidence" value="ECO:0007669"/>
    <property type="project" value="UniProtKB-SubCell"/>
</dbReference>
<evidence type="ECO:0000313" key="9">
    <source>
        <dbReference type="Proteomes" id="UP000321197"/>
    </source>
</evidence>
<dbReference type="InterPro" id="IPR003783">
    <property type="entry name" value="Regulatory_RecX"/>
</dbReference>
<dbReference type="PANTHER" id="PTHR33602">
    <property type="entry name" value="REGULATORY PROTEIN RECX FAMILY PROTEIN"/>
    <property type="match status" value="1"/>
</dbReference>
<dbReference type="Pfam" id="PF02631">
    <property type="entry name" value="RecX_HTH2"/>
    <property type="match status" value="1"/>
</dbReference>
<reference evidence="8 9" key="1">
    <citation type="submission" date="2019-07" db="EMBL/GenBank/DDBJ databases">
        <title>Whole genome shotgun sequence of Meiothermus hypogaeus NBRC 106114.</title>
        <authorList>
            <person name="Hosoyama A."/>
            <person name="Uohara A."/>
            <person name="Ohji S."/>
            <person name="Ichikawa N."/>
        </authorList>
    </citation>
    <scope>NUCLEOTIDE SEQUENCE [LARGE SCALE GENOMIC DNA]</scope>
    <source>
        <strain evidence="8 9">NBRC 106114</strain>
    </source>
</reference>
<evidence type="ECO:0000256" key="5">
    <source>
        <dbReference type="HAMAP-Rule" id="MF_01114"/>
    </source>
</evidence>
<dbReference type="Gene3D" id="1.10.10.10">
    <property type="entry name" value="Winged helix-like DNA-binding domain superfamily/Winged helix DNA-binding domain"/>
    <property type="match status" value="1"/>
</dbReference>
<proteinExistence type="inferred from homology"/>
<evidence type="ECO:0000259" key="7">
    <source>
        <dbReference type="Pfam" id="PF21982"/>
    </source>
</evidence>
<name>A0A511R5C2_9DEIN</name>
<organism evidence="8 9">
    <name type="scientific">Meiothermus hypogaeus NBRC 106114</name>
    <dbReference type="NCBI Taxonomy" id="1227553"/>
    <lineage>
        <taxon>Bacteria</taxon>
        <taxon>Thermotogati</taxon>
        <taxon>Deinococcota</taxon>
        <taxon>Deinococci</taxon>
        <taxon>Thermales</taxon>
        <taxon>Thermaceae</taxon>
        <taxon>Meiothermus</taxon>
    </lineage>
</organism>
<dbReference type="GO" id="GO:0006282">
    <property type="term" value="P:regulation of DNA repair"/>
    <property type="evidence" value="ECO:0007669"/>
    <property type="project" value="UniProtKB-UniRule"/>
</dbReference>
<evidence type="ECO:0000256" key="4">
    <source>
        <dbReference type="ARBA" id="ARBA00022490"/>
    </source>
</evidence>
<dbReference type="PANTHER" id="PTHR33602:SF1">
    <property type="entry name" value="REGULATORY PROTEIN RECX FAMILY PROTEIN"/>
    <property type="match status" value="1"/>
</dbReference>
<comment type="similarity">
    <text evidence="2 5">Belongs to the RecX family.</text>
</comment>
<dbReference type="HAMAP" id="MF_01114">
    <property type="entry name" value="RecX"/>
    <property type="match status" value="1"/>
</dbReference>
<dbReference type="InterPro" id="IPR036388">
    <property type="entry name" value="WH-like_DNA-bd_sf"/>
</dbReference>
<gene>
    <name evidence="5 8" type="primary">recX</name>
    <name evidence="8" type="ORF">MHY01S_29770</name>
</gene>
<accession>A0A511R5C2</accession>
<comment type="caution">
    <text evidence="8">The sequence shown here is derived from an EMBL/GenBank/DDBJ whole genome shotgun (WGS) entry which is preliminary data.</text>
</comment>
<dbReference type="AlphaFoldDB" id="A0A511R5C2"/>
<protein>
    <recommendedName>
        <fullName evidence="3 5">Regulatory protein RecX</fullName>
    </recommendedName>
</protein>
<dbReference type="EMBL" id="BJXL01000133">
    <property type="protein sequence ID" value="GEM84811.1"/>
    <property type="molecule type" value="Genomic_DNA"/>
</dbReference>
<dbReference type="Proteomes" id="UP000321197">
    <property type="component" value="Unassembled WGS sequence"/>
</dbReference>
<comment type="subcellular location">
    <subcellularLocation>
        <location evidence="1 5">Cytoplasm</location>
    </subcellularLocation>
</comment>
<evidence type="ECO:0000259" key="6">
    <source>
        <dbReference type="Pfam" id="PF02631"/>
    </source>
</evidence>
<dbReference type="InterPro" id="IPR053924">
    <property type="entry name" value="RecX_HTH_2nd"/>
</dbReference>
<evidence type="ECO:0000256" key="3">
    <source>
        <dbReference type="ARBA" id="ARBA00018111"/>
    </source>
</evidence>
<dbReference type="Pfam" id="PF21982">
    <property type="entry name" value="RecX_HTH1"/>
    <property type="match status" value="1"/>
</dbReference>
<keyword evidence="4 5" id="KW-0963">Cytoplasm</keyword>
<sequence>MKDASPDQVFLYAVRLLGARAYPEAALRQKLALKAPLEVVEAVIQRVKGLGYLDDRQYAEGYARLYAGRWGAAKLRRALLEKGVPRKIVEEVLTALAAEQDPVAEGVALLLRYPGRHRGEKSRAVRFLLNRGYAFTHALAAWELYLEQAENPEG</sequence>
<comment type="function">
    <text evidence="5">Modulates RecA activity.</text>
</comment>
<evidence type="ECO:0000256" key="1">
    <source>
        <dbReference type="ARBA" id="ARBA00004496"/>
    </source>
</evidence>
<evidence type="ECO:0000313" key="8">
    <source>
        <dbReference type="EMBL" id="GEM84811.1"/>
    </source>
</evidence>
<dbReference type="InterPro" id="IPR053926">
    <property type="entry name" value="RecX_HTH_1st"/>
</dbReference>
<dbReference type="OrthoDB" id="26279at2"/>
<feature type="domain" description="RecX second three-helical" evidence="6">
    <location>
        <begin position="54"/>
        <end position="93"/>
    </location>
</feature>
<dbReference type="RefSeq" id="WP_119342249.1">
    <property type="nucleotide sequence ID" value="NZ_BJXL01000133.1"/>
</dbReference>